<proteinExistence type="inferred from homology"/>
<evidence type="ECO:0000256" key="7">
    <source>
        <dbReference type="ARBA" id="ARBA00023134"/>
    </source>
</evidence>
<dbReference type="EMBL" id="DXHU01000006">
    <property type="protein sequence ID" value="HIV98511.1"/>
    <property type="molecule type" value="Genomic_DNA"/>
</dbReference>
<name>A0A9D1PRT5_9SPIO</name>
<dbReference type="Gene3D" id="3.30.300.20">
    <property type="match status" value="1"/>
</dbReference>
<comment type="similarity">
    <text evidence="1 8 9 10">Belongs to the TRAFAC class TrmE-Era-EngA-EngB-Septin-like GTPase superfamily. Era GTPase family.</text>
</comment>
<feature type="domain" description="KH type-2" evidence="11">
    <location>
        <begin position="199"/>
        <end position="278"/>
    </location>
</feature>
<evidence type="ECO:0000259" key="11">
    <source>
        <dbReference type="PROSITE" id="PS50823"/>
    </source>
</evidence>
<reference evidence="13" key="1">
    <citation type="journal article" date="2021" name="PeerJ">
        <title>Extensive microbial diversity within the chicken gut microbiome revealed by metagenomics and culture.</title>
        <authorList>
            <person name="Gilroy R."/>
            <person name="Ravi A."/>
            <person name="Getino M."/>
            <person name="Pursley I."/>
            <person name="Horton D.L."/>
            <person name="Alikhan N.F."/>
            <person name="Baker D."/>
            <person name="Gharbi K."/>
            <person name="Hall N."/>
            <person name="Watson M."/>
            <person name="Adriaenssens E.M."/>
            <person name="Foster-Nyarko E."/>
            <person name="Jarju S."/>
            <person name="Secka A."/>
            <person name="Antonio M."/>
            <person name="Oren A."/>
            <person name="Chaudhuri R.R."/>
            <person name="La Ragione R."/>
            <person name="Hildebrand F."/>
            <person name="Pallen M.J."/>
        </authorList>
    </citation>
    <scope>NUCLEOTIDE SEQUENCE</scope>
    <source>
        <strain evidence="13">Gambia11-129</strain>
    </source>
</reference>
<dbReference type="SUPFAM" id="SSF52540">
    <property type="entry name" value="P-loop containing nucleoside triphosphate hydrolases"/>
    <property type="match status" value="1"/>
</dbReference>
<evidence type="ECO:0000256" key="8">
    <source>
        <dbReference type="HAMAP-Rule" id="MF_00367"/>
    </source>
</evidence>
<dbReference type="GO" id="GO:0005525">
    <property type="term" value="F:GTP binding"/>
    <property type="evidence" value="ECO:0007669"/>
    <property type="project" value="UniProtKB-UniRule"/>
</dbReference>
<dbReference type="GO" id="GO:0003924">
    <property type="term" value="F:GTPase activity"/>
    <property type="evidence" value="ECO:0007669"/>
    <property type="project" value="UniProtKB-UniRule"/>
</dbReference>
<keyword evidence="5 8" id="KW-0547">Nucleotide-binding</keyword>
<sequence length="295" mass="33647">MKSISVSIVGRPSSGKSTLINTICEMKVSITSPTPQTTRNKIKGIYTDSRGQIVFVDTPGFHLSDKEVNKRMREITIESLSECDVLLYLLDGKRSAKKEEETLAELVKKAKVPVVAAVNKKDILSEDEIKDAEFFIRKTLSLEPCFISAKNDEGIDDLLIKIFSLGPEGELMYDESQYTDQNLEFRISEIIREKTINLLKDEMPHVIFVEIEDIEYSEEEGSVWIRAVINTEREGQKGIVVGKGGENIKKIRKESFKEIKRIFPDSKLQLDLRVKSQSKWRNNQAVLDRIFKKNS</sequence>
<evidence type="ECO:0000313" key="14">
    <source>
        <dbReference type="Proteomes" id="UP000823936"/>
    </source>
</evidence>
<gene>
    <name evidence="8 13" type="primary">era</name>
    <name evidence="13" type="ORF">IAB12_01875</name>
</gene>
<dbReference type="NCBIfam" id="NF000908">
    <property type="entry name" value="PRK00089.1"/>
    <property type="match status" value="1"/>
</dbReference>
<reference evidence="13" key="2">
    <citation type="submission" date="2021-04" db="EMBL/GenBank/DDBJ databases">
        <authorList>
            <person name="Gilroy R."/>
        </authorList>
    </citation>
    <scope>NUCLEOTIDE SEQUENCE</scope>
    <source>
        <strain evidence="13">Gambia11-129</strain>
    </source>
</reference>
<dbReference type="GO" id="GO:0005886">
    <property type="term" value="C:plasma membrane"/>
    <property type="evidence" value="ECO:0007669"/>
    <property type="project" value="UniProtKB-SubCell"/>
</dbReference>
<evidence type="ECO:0000256" key="5">
    <source>
        <dbReference type="ARBA" id="ARBA00022741"/>
    </source>
</evidence>
<feature type="region of interest" description="G4" evidence="9">
    <location>
        <begin position="119"/>
        <end position="122"/>
    </location>
</feature>
<dbReference type="PANTHER" id="PTHR42698:SF1">
    <property type="entry name" value="GTPASE ERA, MITOCHONDRIAL"/>
    <property type="match status" value="1"/>
</dbReference>
<dbReference type="SMART" id="SM00382">
    <property type="entry name" value="AAA"/>
    <property type="match status" value="1"/>
</dbReference>
<dbReference type="InterPro" id="IPR005662">
    <property type="entry name" value="GTPase_Era-like"/>
</dbReference>
<dbReference type="InterPro" id="IPR003593">
    <property type="entry name" value="AAA+_ATPase"/>
</dbReference>
<keyword evidence="8" id="KW-0699">rRNA-binding</keyword>
<keyword evidence="3 8" id="KW-1003">Cell membrane</keyword>
<dbReference type="AlphaFoldDB" id="A0A9D1PRT5"/>
<dbReference type="PROSITE" id="PS51713">
    <property type="entry name" value="G_ERA"/>
    <property type="match status" value="1"/>
</dbReference>
<evidence type="ECO:0000256" key="1">
    <source>
        <dbReference type="ARBA" id="ARBA00007921"/>
    </source>
</evidence>
<feature type="binding site" evidence="8">
    <location>
        <begin position="10"/>
        <end position="17"/>
    </location>
    <ligand>
        <name>GTP</name>
        <dbReference type="ChEBI" id="CHEBI:37565"/>
    </ligand>
</feature>
<dbReference type="PROSITE" id="PS50823">
    <property type="entry name" value="KH_TYPE_2"/>
    <property type="match status" value="1"/>
</dbReference>
<feature type="binding site" evidence="8">
    <location>
        <begin position="57"/>
        <end position="61"/>
    </location>
    <ligand>
        <name>GTP</name>
        <dbReference type="ChEBI" id="CHEBI:37565"/>
    </ligand>
</feature>
<dbReference type="GO" id="GO:0000028">
    <property type="term" value="P:ribosomal small subunit assembly"/>
    <property type="evidence" value="ECO:0007669"/>
    <property type="project" value="TreeGrafter"/>
</dbReference>
<evidence type="ECO:0000259" key="12">
    <source>
        <dbReference type="PROSITE" id="PS51713"/>
    </source>
</evidence>
<dbReference type="PANTHER" id="PTHR42698">
    <property type="entry name" value="GTPASE ERA"/>
    <property type="match status" value="1"/>
</dbReference>
<dbReference type="Gene3D" id="3.40.50.300">
    <property type="entry name" value="P-loop containing nucleotide triphosphate hydrolases"/>
    <property type="match status" value="1"/>
</dbReference>
<keyword evidence="7 8" id="KW-0342">GTP-binding</keyword>
<evidence type="ECO:0000256" key="10">
    <source>
        <dbReference type="RuleBase" id="RU003761"/>
    </source>
</evidence>
<keyword evidence="8" id="KW-0690">Ribosome biogenesis</keyword>
<comment type="function">
    <text evidence="8">An essential GTPase that binds both GDP and GTP, with rapid nucleotide exchange. Plays a role in 16S rRNA processing and 30S ribosomal subunit biogenesis and possibly also in cell cycle regulation and energy metabolism.</text>
</comment>
<dbReference type="InterPro" id="IPR006073">
    <property type="entry name" value="GTP-bd"/>
</dbReference>
<evidence type="ECO:0000256" key="9">
    <source>
        <dbReference type="PROSITE-ProRule" id="PRU01050"/>
    </source>
</evidence>
<dbReference type="CDD" id="cd22534">
    <property type="entry name" value="KH-II_Era"/>
    <property type="match status" value="1"/>
</dbReference>
<dbReference type="NCBIfam" id="TIGR00231">
    <property type="entry name" value="small_GTP"/>
    <property type="match status" value="1"/>
</dbReference>
<feature type="region of interest" description="G3" evidence="9">
    <location>
        <begin position="57"/>
        <end position="60"/>
    </location>
</feature>
<keyword evidence="8" id="KW-0963">Cytoplasm</keyword>
<feature type="domain" description="Era-type G" evidence="12">
    <location>
        <begin position="2"/>
        <end position="168"/>
    </location>
</feature>
<keyword evidence="6 8" id="KW-0694">RNA-binding</keyword>
<evidence type="ECO:0000256" key="2">
    <source>
        <dbReference type="ARBA" id="ARBA00020484"/>
    </source>
</evidence>
<dbReference type="GO" id="GO:0070181">
    <property type="term" value="F:small ribosomal subunit rRNA binding"/>
    <property type="evidence" value="ECO:0007669"/>
    <property type="project" value="UniProtKB-UniRule"/>
</dbReference>
<dbReference type="Pfam" id="PF01926">
    <property type="entry name" value="MMR_HSR1"/>
    <property type="match status" value="1"/>
</dbReference>
<feature type="region of interest" description="G1" evidence="9">
    <location>
        <begin position="10"/>
        <end position="17"/>
    </location>
</feature>
<comment type="subunit">
    <text evidence="8">Monomer.</text>
</comment>
<feature type="binding site" evidence="8">
    <location>
        <begin position="119"/>
        <end position="122"/>
    </location>
    <ligand>
        <name>GTP</name>
        <dbReference type="ChEBI" id="CHEBI:37565"/>
    </ligand>
</feature>
<dbReference type="InterPro" id="IPR004044">
    <property type="entry name" value="KH_dom_type_2"/>
</dbReference>
<evidence type="ECO:0000313" key="13">
    <source>
        <dbReference type="EMBL" id="HIV98511.1"/>
    </source>
</evidence>
<dbReference type="InterPro" id="IPR027417">
    <property type="entry name" value="P-loop_NTPase"/>
</dbReference>
<accession>A0A9D1PRT5</accession>
<dbReference type="NCBIfam" id="TIGR00436">
    <property type="entry name" value="era"/>
    <property type="match status" value="1"/>
</dbReference>
<dbReference type="GO" id="GO:0043024">
    <property type="term" value="F:ribosomal small subunit binding"/>
    <property type="evidence" value="ECO:0007669"/>
    <property type="project" value="TreeGrafter"/>
</dbReference>
<dbReference type="Pfam" id="PF07650">
    <property type="entry name" value="KH_2"/>
    <property type="match status" value="1"/>
</dbReference>
<evidence type="ECO:0000256" key="3">
    <source>
        <dbReference type="ARBA" id="ARBA00022475"/>
    </source>
</evidence>
<keyword evidence="8" id="KW-0472">Membrane</keyword>
<evidence type="ECO:0000256" key="6">
    <source>
        <dbReference type="ARBA" id="ARBA00022884"/>
    </source>
</evidence>
<protein>
    <recommendedName>
        <fullName evidence="2 8">GTPase Era</fullName>
    </recommendedName>
</protein>
<dbReference type="PRINTS" id="PR00326">
    <property type="entry name" value="GTP1OBG"/>
</dbReference>
<dbReference type="HAMAP" id="MF_00367">
    <property type="entry name" value="GTPase_Era"/>
    <property type="match status" value="1"/>
</dbReference>
<dbReference type="Proteomes" id="UP000823936">
    <property type="component" value="Unassembled WGS sequence"/>
</dbReference>
<feature type="region of interest" description="G5" evidence="9">
    <location>
        <begin position="147"/>
        <end position="149"/>
    </location>
</feature>
<keyword evidence="4" id="KW-0997">Cell inner membrane</keyword>
<organism evidence="13 14">
    <name type="scientific">Candidatus Ornithospirochaeta avicola</name>
    <dbReference type="NCBI Taxonomy" id="2840896"/>
    <lineage>
        <taxon>Bacteria</taxon>
        <taxon>Pseudomonadati</taxon>
        <taxon>Spirochaetota</taxon>
        <taxon>Spirochaetia</taxon>
        <taxon>Spirochaetales</taxon>
        <taxon>Spirochaetaceae</taxon>
        <taxon>Spirochaetaceae incertae sedis</taxon>
        <taxon>Candidatus Ornithospirochaeta</taxon>
    </lineage>
</organism>
<dbReference type="CDD" id="cd04163">
    <property type="entry name" value="Era"/>
    <property type="match status" value="1"/>
</dbReference>
<dbReference type="InterPro" id="IPR009019">
    <property type="entry name" value="KH_sf_prok-type"/>
</dbReference>
<dbReference type="InterPro" id="IPR005225">
    <property type="entry name" value="Small_GTP-bd"/>
</dbReference>
<dbReference type="InterPro" id="IPR015946">
    <property type="entry name" value="KH_dom-like_a/b"/>
</dbReference>
<dbReference type="SUPFAM" id="SSF54814">
    <property type="entry name" value="Prokaryotic type KH domain (KH-domain type II)"/>
    <property type="match status" value="1"/>
</dbReference>
<dbReference type="GO" id="GO:0005829">
    <property type="term" value="C:cytosol"/>
    <property type="evidence" value="ECO:0007669"/>
    <property type="project" value="TreeGrafter"/>
</dbReference>
<dbReference type="InterPro" id="IPR030388">
    <property type="entry name" value="G_ERA_dom"/>
</dbReference>
<comment type="caution">
    <text evidence="13">The sequence shown here is derived from an EMBL/GenBank/DDBJ whole genome shotgun (WGS) entry which is preliminary data.</text>
</comment>
<feature type="region of interest" description="G2" evidence="9">
    <location>
        <begin position="36"/>
        <end position="40"/>
    </location>
</feature>
<dbReference type="PROSITE" id="PS50084">
    <property type="entry name" value="KH_TYPE_1"/>
    <property type="match status" value="1"/>
</dbReference>
<comment type="subcellular location">
    <subcellularLocation>
        <location evidence="8">Cytoplasm</location>
    </subcellularLocation>
    <subcellularLocation>
        <location evidence="8">Cell membrane</location>
        <topology evidence="8">Peripheral membrane protein</topology>
    </subcellularLocation>
</comment>
<evidence type="ECO:0000256" key="4">
    <source>
        <dbReference type="ARBA" id="ARBA00022519"/>
    </source>
</evidence>